<dbReference type="PANTHER" id="PTHR37031">
    <property type="entry name" value="METALLOPHOSPHATASE BINDING DOMAIN PROTEIN"/>
    <property type="match status" value="1"/>
</dbReference>
<sequence length="549" mass="61324">MGVVSDTPAPDTEDLILGPVLRRVEDGRATVWVEAARPGTVEIRAGDSTASEGTFTAHGHHYGFVLLEGLPPKASTPYSVYLNGEKVWPPVGYNYPPPVIRTRPDEAPVRVLFGSCRESSPLHTADRLPPDALDAYAVRLAAAFDSAGQPPDEWPDLLMLLGDQVYADEVSPTMKRYLDARERGPNAPETQVADFHEYTQLYVDSWTDPDIRWLLSTVPSVMIFDDHEIIDDWNISGAWRHDIAREPWWATRISAGLASYWVYQHLGNLRPDELAGDPVLAAVRASPQDASAVLDAFGRDADARTVPYRWSYAFDLGRTRIVVLDNRAGRQLSEGKRSMLAPEVWDWFDKQVEGDYDHLLVGASLPWLMPPAVHHVEAASERFAESPRPRVRRYAEKMRRAVDLEHWAAFHDAFDALTGVLKRVADRPDGPATVNVLSGDVHHSYVARAELGTRSPVYQLTCSPVHNKLPGFMKPAMRFAWSRFAALMGRGVARAAGLARPDFRWTRLAGPVYLNAISEVYMDGRHARVRIEGTKPDKRLQQEAELTLS</sequence>
<dbReference type="InterPro" id="IPR018946">
    <property type="entry name" value="PhoD-like_MPP"/>
</dbReference>
<dbReference type="Gene3D" id="3.60.21.70">
    <property type="entry name" value="PhoD-like phosphatase"/>
    <property type="match status" value="1"/>
</dbReference>
<reference evidence="3" key="1">
    <citation type="submission" date="2021-01" db="EMBL/GenBank/DDBJ databases">
        <title>Whole genome shotgun sequence of Virgisporangium aliadipatigenens NBRC 105644.</title>
        <authorList>
            <person name="Komaki H."/>
            <person name="Tamura T."/>
        </authorList>
    </citation>
    <scope>NUCLEOTIDE SEQUENCE</scope>
    <source>
        <strain evidence="3">NBRC 105644</strain>
    </source>
</reference>
<dbReference type="InterPro" id="IPR038607">
    <property type="entry name" value="PhoD-like_sf"/>
</dbReference>
<dbReference type="Pfam" id="PF25077">
    <property type="entry name" value="DUF7800"/>
    <property type="match status" value="1"/>
</dbReference>
<keyword evidence="4" id="KW-1185">Reference proteome</keyword>
<proteinExistence type="predicted"/>
<dbReference type="Pfam" id="PF09423">
    <property type="entry name" value="PhoD"/>
    <property type="match status" value="1"/>
</dbReference>
<name>A0A8J3YI82_9ACTN</name>
<comment type="caution">
    <text evidence="3">The sequence shown here is derived from an EMBL/GenBank/DDBJ whole genome shotgun (WGS) entry which is preliminary data.</text>
</comment>
<evidence type="ECO:0000313" key="4">
    <source>
        <dbReference type="Proteomes" id="UP000619260"/>
    </source>
</evidence>
<feature type="domain" description="PhoD-like phosphatase metallophosphatase" evidence="1">
    <location>
        <begin position="153"/>
        <end position="466"/>
    </location>
</feature>
<dbReference type="AlphaFoldDB" id="A0A8J3YI82"/>
<dbReference type="PANTHER" id="PTHR37031:SF2">
    <property type="entry name" value="PHOD-LIKE PHOSPHATASE METALLOPHOSPHATASE DOMAIN-CONTAINING PROTEIN"/>
    <property type="match status" value="1"/>
</dbReference>
<protein>
    <submittedName>
        <fullName evidence="3">Alkaline phosphatase</fullName>
    </submittedName>
</protein>
<evidence type="ECO:0000259" key="1">
    <source>
        <dbReference type="Pfam" id="PF09423"/>
    </source>
</evidence>
<dbReference type="InterPro" id="IPR029052">
    <property type="entry name" value="Metallo-depent_PP-like"/>
</dbReference>
<organism evidence="3 4">
    <name type="scientific">Virgisporangium aliadipatigenens</name>
    <dbReference type="NCBI Taxonomy" id="741659"/>
    <lineage>
        <taxon>Bacteria</taxon>
        <taxon>Bacillati</taxon>
        <taxon>Actinomycetota</taxon>
        <taxon>Actinomycetes</taxon>
        <taxon>Micromonosporales</taxon>
        <taxon>Micromonosporaceae</taxon>
        <taxon>Virgisporangium</taxon>
    </lineage>
</organism>
<dbReference type="SUPFAM" id="SSF56300">
    <property type="entry name" value="Metallo-dependent phosphatases"/>
    <property type="match status" value="1"/>
</dbReference>
<evidence type="ECO:0000313" key="3">
    <source>
        <dbReference type="EMBL" id="GIJ45779.1"/>
    </source>
</evidence>
<evidence type="ECO:0000259" key="2">
    <source>
        <dbReference type="Pfam" id="PF25077"/>
    </source>
</evidence>
<dbReference type="CDD" id="cd07389">
    <property type="entry name" value="MPP_PhoD"/>
    <property type="match status" value="1"/>
</dbReference>
<gene>
    <name evidence="3" type="ORF">Val02_26650</name>
</gene>
<dbReference type="InterPro" id="IPR056702">
    <property type="entry name" value="DUF7800"/>
</dbReference>
<feature type="domain" description="DUF7800" evidence="2">
    <location>
        <begin position="13"/>
        <end position="100"/>
    </location>
</feature>
<dbReference type="Proteomes" id="UP000619260">
    <property type="component" value="Unassembled WGS sequence"/>
</dbReference>
<dbReference type="EMBL" id="BOPF01000008">
    <property type="protein sequence ID" value="GIJ45779.1"/>
    <property type="molecule type" value="Genomic_DNA"/>
</dbReference>
<accession>A0A8J3YI82</accession>